<dbReference type="PANTHER" id="PTHR42756">
    <property type="entry name" value="TRANSCRIPTIONAL REGULATOR, MARR"/>
    <property type="match status" value="1"/>
</dbReference>
<dbReference type="GO" id="GO:0003700">
    <property type="term" value="F:DNA-binding transcription factor activity"/>
    <property type="evidence" value="ECO:0007669"/>
    <property type="project" value="InterPro"/>
</dbReference>
<dbReference type="SUPFAM" id="SSF46785">
    <property type="entry name" value="Winged helix' DNA-binding domain"/>
    <property type="match status" value="1"/>
</dbReference>
<dbReference type="PRINTS" id="PR00598">
    <property type="entry name" value="HTHMARR"/>
</dbReference>
<protein>
    <submittedName>
        <fullName evidence="5">MarR family transcriptional regulator</fullName>
    </submittedName>
</protein>
<evidence type="ECO:0000313" key="5">
    <source>
        <dbReference type="EMBL" id="AZK44621.1"/>
    </source>
</evidence>
<sequence length="146" mass="17035">MESVLSKLYRALERKHRSVVQTYLDTLGLYIGQPRFLFELYRNPGMTQRELAEALVVTKESVSIAIKRLEQGDFIRREIPEDDKRCRQLYLTDKGEATIVELKKNFDSINNSMFLNLNPEQQLQLEALLTEMIKGLEARETNENIL</sequence>
<dbReference type="InterPro" id="IPR036388">
    <property type="entry name" value="WH-like_DNA-bd_sf"/>
</dbReference>
<reference evidence="5 6" key="1">
    <citation type="journal article" date="2020" name="Int. J. Syst. Evol. Microbiol.">
        <title>Description of Erysipelothrix piscisicarius sp. nov., an emergent fish pathogen, and assessment of virulence using a tiger barb (Puntigrus tetrazona) infection model.</title>
        <authorList>
            <person name="Pomaranski E.K."/>
            <person name="Griffin M.J."/>
            <person name="Camus A.C."/>
            <person name="Armwood A.R."/>
            <person name="Shelley J."/>
            <person name="Waldbieser G.C."/>
            <person name="LaFrentz B.R."/>
            <person name="Garcia J.C."/>
            <person name="Yanong R."/>
            <person name="Soto E."/>
        </authorList>
    </citation>
    <scope>NUCLEOTIDE SEQUENCE [LARGE SCALE GENOMIC DNA]</scope>
    <source>
        <strain evidence="5 6">15TAL0474</strain>
    </source>
</reference>
<dbReference type="EMBL" id="CP034234">
    <property type="protein sequence ID" value="AZK44621.1"/>
    <property type="molecule type" value="Genomic_DNA"/>
</dbReference>
<dbReference type="KEGG" id="eri:EEI45_07685"/>
<evidence type="ECO:0000313" key="6">
    <source>
        <dbReference type="Proteomes" id="UP000278804"/>
    </source>
</evidence>
<organism evidence="5 6">
    <name type="scientific">Erysipelothrix piscisicarius</name>
    <dbReference type="NCBI Taxonomy" id="2485784"/>
    <lineage>
        <taxon>Bacteria</taxon>
        <taxon>Bacillati</taxon>
        <taxon>Bacillota</taxon>
        <taxon>Erysipelotrichia</taxon>
        <taxon>Erysipelotrichales</taxon>
        <taxon>Erysipelotrichaceae</taxon>
        <taxon>Erysipelothrix</taxon>
    </lineage>
</organism>
<proteinExistence type="predicted"/>
<dbReference type="AlphaFoldDB" id="A0A3Q8S343"/>
<dbReference type="PROSITE" id="PS01117">
    <property type="entry name" value="HTH_MARR_1"/>
    <property type="match status" value="1"/>
</dbReference>
<keyword evidence="6" id="KW-1185">Reference proteome</keyword>
<evidence type="ECO:0000256" key="3">
    <source>
        <dbReference type="ARBA" id="ARBA00023163"/>
    </source>
</evidence>
<dbReference type="GO" id="GO:0003677">
    <property type="term" value="F:DNA binding"/>
    <property type="evidence" value="ECO:0007669"/>
    <property type="project" value="UniProtKB-KW"/>
</dbReference>
<keyword evidence="2" id="KW-0238">DNA-binding</keyword>
<dbReference type="InterPro" id="IPR000835">
    <property type="entry name" value="HTH_MarR-typ"/>
</dbReference>
<dbReference type="InterPro" id="IPR023187">
    <property type="entry name" value="Tscrpt_reg_MarR-type_CS"/>
</dbReference>
<keyword evidence="3" id="KW-0804">Transcription</keyword>
<name>A0A3Q8S343_9FIRM</name>
<keyword evidence="1" id="KW-0805">Transcription regulation</keyword>
<evidence type="ECO:0000256" key="1">
    <source>
        <dbReference type="ARBA" id="ARBA00023015"/>
    </source>
</evidence>
<gene>
    <name evidence="5" type="ORF">EEI45_07685</name>
</gene>
<dbReference type="Proteomes" id="UP000278804">
    <property type="component" value="Chromosome"/>
</dbReference>
<dbReference type="SMART" id="SM00347">
    <property type="entry name" value="HTH_MARR"/>
    <property type="match status" value="1"/>
</dbReference>
<evidence type="ECO:0000259" key="4">
    <source>
        <dbReference type="PROSITE" id="PS50995"/>
    </source>
</evidence>
<feature type="domain" description="HTH marR-type" evidence="4">
    <location>
        <begin position="1"/>
        <end position="134"/>
    </location>
</feature>
<dbReference type="Gene3D" id="1.10.10.10">
    <property type="entry name" value="Winged helix-like DNA-binding domain superfamily/Winged helix DNA-binding domain"/>
    <property type="match status" value="1"/>
</dbReference>
<dbReference type="PANTHER" id="PTHR42756:SF1">
    <property type="entry name" value="TRANSCRIPTIONAL REPRESSOR OF EMRAB OPERON"/>
    <property type="match status" value="1"/>
</dbReference>
<dbReference type="PROSITE" id="PS50995">
    <property type="entry name" value="HTH_MARR_2"/>
    <property type="match status" value="1"/>
</dbReference>
<dbReference type="Pfam" id="PF12802">
    <property type="entry name" value="MarR_2"/>
    <property type="match status" value="1"/>
</dbReference>
<evidence type="ECO:0000256" key="2">
    <source>
        <dbReference type="ARBA" id="ARBA00023125"/>
    </source>
</evidence>
<dbReference type="RefSeq" id="WP_125164779.1">
    <property type="nucleotide sequence ID" value="NZ_CP034234.1"/>
</dbReference>
<dbReference type="InterPro" id="IPR036390">
    <property type="entry name" value="WH_DNA-bd_sf"/>
</dbReference>
<accession>A0A3Q8S343</accession>